<reference evidence="2" key="1">
    <citation type="journal article" date="2019" name="Int. J. Syst. Evol. Microbiol.">
        <title>The Global Catalogue of Microorganisms (GCM) 10K type strain sequencing project: providing services to taxonomists for standard genome sequencing and annotation.</title>
        <authorList>
            <consortium name="The Broad Institute Genomics Platform"/>
            <consortium name="The Broad Institute Genome Sequencing Center for Infectious Disease"/>
            <person name="Wu L."/>
            <person name="Ma J."/>
        </authorList>
    </citation>
    <scope>NUCLEOTIDE SEQUENCE [LARGE SCALE GENOMIC DNA]</scope>
    <source>
        <strain evidence="2">JCM 17326</strain>
    </source>
</reference>
<accession>A0ABP6YQX2</accession>
<protein>
    <submittedName>
        <fullName evidence="1">Uncharacterized protein</fullName>
    </submittedName>
</protein>
<evidence type="ECO:0000313" key="1">
    <source>
        <dbReference type="EMBL" id="GAA3585861.1"/>
    </source>
</evidence>
<gene>
    <name evidence="1" type="ORF">GCM10022419_079900</name>
</gene>
<sequence>MRVRLDVEIHVVDAPQDGASGEQRVLVQRGKHVGIVRLLAGIGLAPGGASRRGLWCHHGTNLGGQ</sequence>
<dbReference type="Proteomes" id="UP001500630">
    <property type="component" value="Unassembled WGS sequence"/>
</dbReference>
<evidence type="ECO:0000313" key="2">
    <source>
        <dbReference type="Proteomes" id="UP001500630"/>
    </source>
</evidence>
<keyword evidence="2" id="KW-1185">Reference proteome</keyword>
<dbReference type="EMBL" id="BAABDQ010000022">
    <property type="protein sequence ID" value="GAA3585861.1"/>
    <property type="molecule type" value="Genomic_DNA"/>
</dbReference>
<name>A0ABP6YQX2_9ACTN</name>
<proteinExistence type="predicted"/>
<comment type="caution">
    <text evidence="1">The sequence shown here is derived from an EMBL/GenBank/DDBJ whole genome shotgun (WGS) entry which is preliminary data.</text>
</comment>
<organism evidence="1 2">
    <name type="scientific">Nonomuraea rosea</name>
    <dbReference type="NCBI Taxonomy" id="638574"/>
    <lineage>
        <taxon>Bacteria</taxon>
        <taxon>Bacillati</taxon>
        <taxon>Actinomycetota</taxon>
        <taxon>Actinomycetes</taxon>
        <taxon>Streptosporangiales</taxon>
        <taxon>Streptosporangiaceae</taxon>
        <taxon>Nonomuraea</taxon>
    </lineage>
</organism>